<evidence type="ECO:0000313" key="1">
    <source>
        <dbReference type="EMBL" id="MCI27149.1"/>
    </source>
</evidence>
<evidence type="ECO:0000313" key="2">
    <source>
        <dbReference type="Proteomes" id="UP000265520"/>
    </source>
</evidence>
<proteinExistence type="predicted"/>
<accession>A0A392QT36</accession>
<dbReference type="AlphaFoldDB" id="A0A392QT36"/>
<organism evidence="1 2">
    <name type="scientific">Trifolium medium</name>
    <dbReference type="NCBI Taxonomy" id="97028"/>
    <lineage>
        <taxon>Eukaryota</taxon>
        <taxon>Viridiplantae</taxon>
        <taxon>Streptophyta</taxon>
        <taxon>Embryophyta</taxon>
        <taxon>Tracheophyta</taxon>
        <taxon>Spermatophyta</taxon>
        <taxon>Magnoliopsida</taxon>
        <taxon>eudicotyledons</taxon>
        <taxon>Gunneridae</taxon>
        <taxon>Pentapetalae</taxon>
        <taxon>rosids</taxon>
        <taxon>fabids</taxon>
        <taxon>Fabales</taxon>
        <taxon>Fabaceae</taxon>
        <taxon>Papilionoideae</taxon>
        <taxon>50 kb inversion clade</taxon>
        <taxon>NPAAA clade</taxon>
        <taxon>Hologalegina</taxon>
        <taxon>IRL clade</taxon>
        <taxon>Trifolieae</taxon>
        <taxon>Trifolium</taxon>
    </lineage>
</organism>
<dbReference type="Proteomes" id="UP000265520">
    <property type="component" value="Unassembled WGS sequence"/>
</dbReference>
<keyword evidence="2" id="KW-1185">Reference proteome</keyword>
<comment type="caution">
    <text evidence="1">The sequence shown here is derived from an EMBL/GenBank/DDBJ whole genome shotgun (WGS) entry which is preliminary data.</text>
</comment>
<name>A0A392QT36_9FABA</name>
<dbReference type="EMBL" id="LXQA010157600">
    <property type="protein sequence ID" value="MCI27149.1"/>
    <property type="molecule type" value="Genomic_DNA"/>
</dbReference>
<reference evidence="1 2" key="1">
    <citation type="journal article" date="2018" name="Front. Plant Sci.">
        <title>Red Clover (Trifolium pratense) and Zigzag Clover (T. medium) - A Picture of Genomic Similarities and Differences.</title>
        <authorList>
            <person name="Dluhosova J."/>
            <person name="Istvanek J."/>
            <person name="Nedelnik J."/>
            <person name="Repkova J."/>
        </authorList>
    </citation>
    <scope>NUCLEOTIDE SEQUENCE [LARGE SCALE GENOMIC DNA]</scope>
    <source>
        <strain evidence="2">cv. 10/8</strain>
        <tissue evidence="1">Leaf</tissue>
    </source>
</reference>
<sequence>MPEDQTQQHPQELEQKVPKANNFGVHMITVNAAEDVTMKILSFFEQQPEEA</sequence>
<protein>
    <submittedName>
        <fullName evidence="1">Uncharacterized protein</fullName>
    </submittedName>
</protein>
<feature type="non-terminal residue" evidence="1">
    <location>
        <position position="51"/>
    </location>
</feature>